<protein>
    <submittedName>
        <fullName evidence="2">Uncharacterized protein</fullName>
    </submittedName>
</protein>
<accession>A0A438GGC6</accession>
<dbReference type="Proteomes" id="UP000288805">
    <property type="component" value="Unassembled WGS sequence"/>
</dbReference>
<evidence type="ECO:0000313" key="2">
    <source>
        <dbReference type="EMBL" id="RVW71256.1"/>
    </source>
</evidence>
<organism evidence="2 3">
    <name type="scientific">Vitis vinifera</name>
    <name type="common">Grape</name>
    <dbReference type="NCBI Taxonomy" id="29760"/>
    <lineage>
        <taxon>Eukaryota</taxon>
        <taxon>Viridiplantae</taxon>
        <taxon>Streptophyta</taxon>
        <taxon>Embryophyta</taxon>
        <taxon>Tracheophyta</taxon>
        <taxon>Spermatophyta</taxon>
        <taxon>Magnoliopsida</taxon>
        <taxon>eudicotyledons</taxon>
        <taxon>Gunneridae</taxon>
        <taxon>Pentapetalae</taxon>
        <taxon>rosids</taxon>
        <taxon>Vitales</taxon>
        <taxon>Vitaceae</taxon>
        <taxon>Viteae</taxon>
        <taxon>Vitis</taxon>
    </lineage>
</organism>
<proteinExistence type="predicted"/>
<reference evidence="2 3" key="1">
    <citation type="journal article" date="2018" name="PLoS Genet.">
        <title>Population sequencing reveals clonal diversity and ancestral inbreeding in the grapevine cultivar Chardonnay.</title>
        <authorList>
            <person name="Roach M.J."/>
            <person name="Johnson D.L."/>
            <person name="Bohlmann J."/>
            <person name="van Vuuren H.J."/>
            <person name="Jones S.J."/>
            <person name="Pretorius I.S."/>
            <person name="Schmidt S.A."/>
            <person name="Borneman A.R."/>
        </authorList>
    </citation>
    <scope>NUCLEOTIDE SEQUENCE [LARGE SCALE GENOMIC DNA]</scope>
    <source>
        <strain evidence="3">cv. Chardonnay</strain>
        <tissue evidence="2">Leaf</tissue>
    </source>
</reference>
<evidence type="ECO:0000256" key="1">
    <source>
        <dbReference type="SAM" id="MobiDB-lite"/>
    </source>
</evidence>
<feature type="compositionally biased region" description="Polar residues" evidence="1">
    <location>
        <begin position="47"/>
        <end position="62"/>
    </location>
</feature>
<evidence type="ECO:0000313" key="3">
    <source>
        <dbReference type="Proteomes" id="UP000288805"/>
    </source>
</evidence>
<dbReference type="AlphaFoldDB" id="A0A438GGC6"/>
<feature type="region of interest" description="Disordered" evidence="1">
    <location>
        <begin position="21"/>
        <end position="73"/>
    </location>
</feature>
<sequence length="143" mass="15554">MIPGMKSASCTQMPALHGIIGNGHRFHPTDEKLLTSPSPLPPQTPSFNYQQTMEDPQVSTRNPDGIGSRPASIPNASSILAPVSASLEPSKADQVVEIVEVTSVDQEIANRYSSTSTTLKPGSQTSLRIIRIVTFRFRRHSTR</sequence>
<comment type="caution">
    <text evidence="2">The sequence shown here is derived from an EMBL/GenBank/DDBJ whole genome shotgun (WGS) entry which is preliminary data.</text>
</comment>
<dbReference type="EMBL" id="QGNW01000443">
    <property type="protein sequence ID" value="RVW71256.1"/>
    <property type="molecule type" value="Genomic_DNA"/>
</dbReference>
<name>A0A438GGC6_VITVI</name>
<gene>
    <name evidence="2" type="ORF">CK203_058819</name>
</gene>